<organism evidence="1 2">
    <name type="scientific">Staphylococcus felis</name>
    <dbReference type="NCBI Taxonomy" id="46127"/>
    <lineage>
        <taxon>Bacteria</taxon>
        <taxon>Bacillati</taxon>
        <taxon>Bacillota</taxon>
        <taxon>Bacilli</taxon>
        <taxon>Bacillales</taxon>
        <taxon>Staphylococcaceae</taxon>
        <taxon>Staphylococcus</taxon>
    </lineage>
</organism>
<dbReference type="EMBL" id="QKXQ01000266">
    <property type="protein sequence ID" value="REH96264.1"/>
    <property type="molecule type" value="Genomic_DNA"/>
</dbReference>
<gene>
    <name evidence="1" type="ORF">DOS83_05680</name>
</gene>
<evidence type="ECO:0000313" key="1">
    <source>
        <dbReference type="EMBL" id="REH96264.1"/>
    </source>
</evidence>
<comment type="caution">
    <text evidence="1">The sequence shown here is derived from an EMBL/GenBank/DDBJ whole genome shotgun (WGS) entry which is preliminary data.</text>
</comment>
<evidence type="ECO:0000313" key="2">
    <source>
        <dbReference type="Proteomes" id="UP000256562"/>
    </source>
</evidence>
<reference evidence="1 2" key="1">
    <citation type="journal article" date="2018" name="Vet. Microbiol.">
        <title>Characterisation of Staphylococcus felis isolated from cats using whole genome sequencing.</title>
        <authorList>
            <person name="Worthing K."/>
            <person name="Pang S."/>
            <person name="Trott D.J."/>
            <person name="Abraham S."/>
            <person name="Coombs G.W."/>
            <person name="Jordan D."/>
            <person name="McIntyre L."/>
            <person name="Davies M.R."/>
            <person name="Norris J."/>
        </authorList>
    </citation>
    <scope>NUCLEOTIDE SEQUENCE [LARGE SCALE GENOMIC DNA]</scope>
    <source>
        <strain evidence="1 2">F9</strain>
    </source>
</reference>
<name>A0A3E0IQ43_9STAP</name>
<proteinExistence type="predicted"/>
<dbReference type="AlphaFoldDB" id="A0A3E0IQ43"/>
<accession>A0A3E0IQ43</accession>
<sequence>MRLTTRIETKDMLFVACLFVYSKLTSLLNNKRGVITNDAFFYRKYRSLERGWDIGFQFPRKTPQKSFEMIFVVFFI</sequence>
<protein>
    <submittedName>
        <fullName evidence="1">Uncharacterized protein</fullName>
    </submittedName>
</protein>
<dbReference type="Proteomes" id="UP000256562">
    <property type="component" value="Unassembled WGS sequence"/>
</dbReference>